<evidence type="ECO:0000256" key="8">
    <source>
        <dbReference type="SAM" id="SignalP"/>
    </source>
</evidence>
<feature type="transmembrane region" description="Helical" evidence="7">
    <location>
        <begin position="204"/>
        <end position="226"/>
    </location>
</feature>
<proteinExistence type="inferred from homology"/>
<feature type="transmembrane region" description="Helical" evidence="7">
    <location>
        <begin position="404"/>
        <end position="424"/>
    </location>
</feature>
<protein>
    <recommendedName>
        <fullName evidence="7">Solute carrier family 40 member</fullName>
    </recommendedName>
</protein>
<comment type="similarity">
    <text evidence="2 7">Belongs to the ferroportin (FP) (TC 2.A.100) family. SLC40A subfamily.</text>
</comment>
<feature type="transmembrane region" description="Helical" evidence="7">
    <location>
        <begin position="373"/>
        <end position="392"/>
    </location>
</feature>
<sequence length="534" mass="58416">MPSLNSVPKAALACLLLQHVSSAWGEQSLEFAAYLFLITLYPYTFLPASALGLSITVVTVLASKSIGQQVDIQPRFAFVRRLILVQKLSQAGCYAIFLYLFSPALSSSPTDQNELPVSWPFVGLLVILASLGRIATTGIDLAVCRDWILSIAAERETVADSSTQPNELLTFLTTSLRRITLICKLLSPLLISVLTTSTGNRATAGILLGVAAVTLATEMIWIGVVWRKFQGVLARDEAVKTRADQVNGDEDIQSFAAIGQREVEADDGNHPGQRVRPERSLLRRALVLATRAVAPWNEFRKMPIFLSSISISCLYLTTLSFESILISYLKSEANLSDVFIAVARGISVAMGLLGTAVMPILEKKLGLVRAGAWSIWGEVASLVPVVLCLYIGPGPSATASLPSIINTLIFFATLSLSRLWLYCFDLVQLQALLVALERHPRRSEFSAMQVTMENAFDLAKYLVVLVFNKPDQYRWTAMISLVAVMVAGVTYSTYLYQVRGHVFHFGAQAKKTDARSADNSADIELPLLRASLEH</sequence>
<feature type="chain" id="PRO_5034346495" description="Solute carrier family 40 member" evidence="8">
    <location>
        <begin position="26"/>
        <end position="534"/>
    </location>
</feature>
<evidence type="ECO:0000256" key="3">
    <source>
        <dbReference type="ARBA" id="ARBA00022448"/>
    </source>
</evidence>
<gene>
    <name evidence="9" type="ORF">NliqN6_2948</name>
</gene>
<comment type="caution">
    <text evidence="7">Lacks conserved residue(s) required for the propagation of feature annotation.</text>
</comment>
<dbReference type="GO" id="GO:0005381">
    <property type="term" value="F:iron ion transmembrane transporter activity"/>
    <property type="evidence" value="ECO:0007669"/>
    <property type="project" value="UniProtKB-UniRule"/>
</dbReference>
<evidence type="ECO:0000313" key="9">
    <source>
        <dbReference type="EMBL" id="GHJ86546.1"/>
    </source>
</evidence>
<keyword evidence="4 7" id="KW-0812">Transmembrane</keyword>
<dbReference type="InterPro" id="IPR036259">
    <property type="entry name" value="MFS_trans_sf"/>
</dbReference>
<comment type="subcellular location">
    <subcellularLocation>
        <location evidence="1 7">Membrane</location>
        <topology evidence="1 7">Multi-pass membrane protein</topology>
    </subcellularLocation>
</comment>
<evidence type="ECO:0000256" key="4">
    <source>
        <dbReference type="ARBA" id="ARBA00022692"/>
    </source>
</evidence>
<feature type="transmembrane region" description="Helical" evidence="7">
    <location>
        <begin position="338"/>
        <end position="361"/>
    </location>
</feature>
<evidence type="ECO:0000256" key="1">
    <source>
        <dbReference type="ARBA" id="ARBA00004141"/>
    </source>
</evidence>
<feature type="transmembrane region" description="Helical" evidence="7">
    <location>
        <begin position="121"/>
        <end position="143"/>
    </location>
</feature>
<dbReference type="OrthoDB" id="648861at2759"/>
<dbReference type="GO" id="GO:0016020">
    <property type="term" value="C:membrane"/>
    <property type="evidence" value="ECO:0007669"/>
    <property type="project" value="UniProtKB-SubCell"/>
</dbReference>
<dbReference type="SUPFAM" id="SSF103473">
    <property type="entry name" value="MFS general substrate transporter"/>
    <property type="match status" value="1"/>
</dbReference>
<dbReference type="PANTHER" id="PTHR11660:SF57">
    <property type="entry name" value="SOLUTE CARRIER FAMILY 40 MEMBER"/>
    <property type="match status" value="1"/>
</dbReference>
<dbReference type="Proteomes" id="UP000620104">
    <property type="component" value="Unassembled WGS sequence"/>
</dbReference>
<keyword evidence="3 7" id="KW-0813">Transport</keyword>
<dbReference type="InterPro" id="IPR009716">
    <property type="entry name" value="Ferroportin-1"/>
</dbReference>
<feature type="signal peptide" evidence="8">
    <location>
        <begin position="1"/>
        <end position="25"/>
    </location>
</feature>
<keyword evidence="10" id="KW-1185">Reference proteome</keyword>
<accession>A0A8H3YGB5</accession>
<dbReference type="Pfam" id="PF06963">
    <property type="entry name" value="FPN1"/>
    <property type="match status" value="1"/>
</dbReference>
<keyword evidence="5 7" id="KW-1133">Transmembrane helix</keyword>
<feature type="transmembrane region" description="Helical" evidence="7">
    <location>
        <begin position="473"/>
        <end position="496"/>
    </location>
</feature>
<name>A0A8H3YGB5_9TREE</name>
<evidence type="ECO:0000256" key="2">
    <source>
        <dbReference type="ARBA" id="ARBA00006279"/>
    </source>
</evidence>
<comment type="function">
    <text evidence="7">May be involved in iron transport and iron homeostasis.</text>
</comment>
<evidence type="ECO:0000256" key="5">
    <source>
        <dbReference type="ARBA" id="ARBA00022989"/>
    </source>
</evidence>
<keyword evidence="7" id="KW-0406">Ion transport</keyword>
<keyword evidence="8" id="KW-0732">Signal</keyword>
<evidence type="ECO:0000313" key="10">
    <source>
        <dbReference type="Proteomes" id="UP000620104"/>
    </source>
</evidence>
<feature type="transmembrane region" description="Helical" evidence="7">
    <location>
        <begin position="304"/>
        <end position="326"/>
    </location>
</feature>
<dbReference type="AlphaFoldDB" id="A0A8H3YGB5"/>
<evidence type="ECO:0000256" key="7">
    <source>
        <dbReference type="RuleBase" id="RU365065"/>
    </source>
</evidence>
<dbReference type="EMBL" id="BLZA01000018">
    <property type="protein sequence ID" value="GHJ86546.1"/>
    <property type="molecule type" value="Genomic_DNA"/>
</dbReference>
<comment type="caution">
    <text evidence="9">The sequence shown here is derived from an EMBL/GenBank/DDBJ whole genome shotgun (WGS) entry which is preliminary data.</text>
</comment>
<organism evidence="9 10">
    <name type="scientific">Naganishia liquefaciens</name>
    <dbReference type="NCBI Taxonomy" id="104408"/>
    <lineage>
        <taxon>Eukaryota</taxon>
        <taxon>Fungi</taxon>
        <taxon>Dikarya</taxon>
        <taxon>Basidiomycota</taxon>
        <taxon>Agaricomycotina</taxon>
        <taxon>Tremellomycetes</taxon>
        <taxon>Filobasidiales</taxon>
        <taxon>Filobasidiaceae</taxon>
        <taxon>Naganishia</taxon>
    </lineage>
</organism>
<feature type="transmembrane region" description="Helical" evidence="7">
    <location>
        <begin position="41"/>
        <end position="62"/>
    </location>
</feature>
<dbReference type="PANTHER" id="PTHR11660">
    <property type="entry name" value="SOLUTE CARRIER FAMILY 40 MEMBER"/>
    <property type="match status" value="1"/>
</dbReference>
<evidence type="ECO:0000256" key="6">
    <source>
        <dbReference type="ARBA" id="ARBA00023136"/>
    </source>
</evidence>
<reference evidence="9" key="1">
    <citation type="submission" date="2020-07" db="EMBL/GenBank/DDBJ databases">
        <title>Draft Genome Sequence of a Deep-Sea Yeast, Naganishia (Cryptococcus) liquefaciens strain N6.</title>
        <authorList>
            <person name="Han Y.W."/>
            <person name="Kajitani R."/>
            <person name="Morimoto H."/>
            <person name="Parhat M."/>
            <person name="Tsubouchi H."/>
            <person name="Bakenova O."/>
            <person name="Ogata M."/>
            <person name="Argunhan B."/>
            <person name="Aoki R."/>
            <person name="Kajiwara S."/>
            <person name="Itoh T."/>
            <person name="Iwasaki H."/>
        </authorList>
    </citation>
    <scope>NUCLEOTIDE SEQUENCE</scope>
    <source>
        <strain evidence="9">N6</strain>
    </source>
</reference>
<feature type="transmembrane region" description="Helical" evidence="7">
    <location>
        <begin position="82"/>
        <end position="101"/>
    </location>
</feature>
<keyword evidence="6 7" id="KW-0472">Membrane</keyword>